<feature type="domain" description="Ig-like" evidence="3">
    <location>
        <begin position="93"/>
        <end position="181"/>
    </location>
</feature>
<dbReference type="SMART" id="SM00409">
    <property type="entry name" value="IG"/>
    <property type="match status" value="2"/>
</dbReference>
<dbReference type="InterPro" id="IPR013783">
    <property type="entry name" value="Ig-like_fold"/>
</dbReference>
<dbReference type="InterPro" id="IPR003961">
    <property type="entry name" value="FN3_dom"/>
</dbReference>
<protein>
    <recommendedName>
        <fullName evidence="7">Ig-like domain-containing protein</fullName>
    </recommendedName>
</protein>
<comment type="caution">
    <text evidence="5">The sequence shown here is derived from an EMBL/GenBank/DDBJ whole genome shotgun (WGS) entry which is preliminary data.</text>
</comment>
<dbReference type="Pfam" id="PF07679">
    <property type="entry name" value="I-set"/>
    <property type="match status" value="1"/>
</dbReference>
<dbReference type="FunFam" id="2.60.40.10:FF:000877">
    <property type="entry name" value="CLUMA_CG002357, isoform A"/>
    <property type="match status" value="1"/>
</dbReference>
<dbReference type="InterPro" id="IPR003599">
    <property type="entry name" value="Ig_sub"/>
</dbReference>
<dbReference type="Proteomes" id="UP000291343">
    <property type="component" value="Unassembled WGS sequence"/>
</dbReference>
<dbReference type="FunFam" id="2.60.40.10:FF:001233">
    <property type="entry name" value="Uncharacterized protein, isoform B"/>
    <property type="match status" value="1"/>
</dbReference>
<evidence type="ECO:0008006" key="7">
    <source>
        <dbReference type="Google" id="ProtNLM"/>
    </source>
</evidence>
<dbReference type="SMART" id="SM00408">
    <property type="entry name" value="IGc2"/>
    <property type="match status" value="2"/>
</dbReference>
<name>A0A482X1Q7_LAOST</name>
<reference evidence="5 6" key="1">
    <citation type="journal article" date="2017" name="Gigascience">
        <title>Genome sequence of the small brown planthopper, Laodelphax striatellus.</title>
        <authorList>
            <person name="Zhu J."/>
            <person name="Jiang F."/>
            <person name="Wang X."/>
            <person name="Yang P."/>
            <person name="Bao Y."/>
            <person name="Zhao W."/>
            <person name="Wang W."/>
            <person name="Lu H."/>
            <person name="Wang Q."/>
            <person name="Cui N."/>
            <person name="Li J."/>
            <person name="Chen X."/>
            <person name="Luo L."/>
            <person name="Yu J."/>
            <person name="Kang L."/>
            <person name="Cui F."/>
        </authorList>
    </citation>
    <scope>NUCLEOTIDE SEQUENCE [LARGE SCALE GENOMIC DNA]</scope>
    <source>
        <strain evidence="5">Lst14</strain>
    </source>
</reference>
<dbReference type="SUPFAM" id="SSF48726">
    <property type="entry name" value="Immunoglobulin"/>
    <property type="match status" value="2"/>
</dbReference>
<dbReference type="SMART" id="SM00406">
    <property type="entry name" value="IGv"/>
    <property type="match status" value="1"/>
</dbReference>
<dbReference type="GO" id="GO:0007156">
    <property type="term" value="P:homophilic cell adhesion via plasma membrane adhesion molecules"/>
    <property type="evidence" value="ECO:0007669"/>
    <property type="project" value="TreeGrafter"/>
</dbReference>
<dbReference type="Pfam" id="PF13927">
    <property type="entry name" value="Ig_3"/>
    <property type="match status" value="1"/>
</dbReference>
<dbReference type="SMR" id="A0A482X1Q7"/>
<dbReference type="GO" id="GO:0043025">
    <property type="term" value="C:neuronal cell body"/>
    <property type="evidence" value="ECO:0007669"/>
    <property type="project" value="TreeGrafter"/>
</dbReference>
<dbReference type="CDD" id="cd00096">
    <property type="entry name" value="Ig"/>
    <property type="match status" value="1"/>
</dbReference>
<dbReference type="InterPro" id="IPR013106">
    <property type="entry name" value="Ig_V-set"/>
</dbReference>
<dbReference type="InterPro" id="IPR036116">
    <property type="entry name" value="FN3_sf"/>
</dbReference>
<dbReference type="PROSITE" id="PS50835">
    <property type="entry name" value="IG_LIKE"/>
    <property type="match status" value="2"/>
</dbReference>
<gene>
    <name evidence="5" type="ORF">LSTR_LSTR012309</name>
</gene>
<sequence>PPSIKTSPPTGQLTARKGGSVTLECKASGNPVPTIIWTRKDDSLPSGEKALEGFSITLEKVDRHQAGVYQCTASNGVGDPITVDMQLHILYPPEVDVERSWVHTGEDYEAQLVCIVHGDPHPNTVWYQESFPMEQNDRRTMETRGNKHTLTIKNVQSSDFGNYSCIAENSLGRAKKYMEVSGKPSPARFRSDPYSRSRTSYNITWQLESYAPLEEVRLLYRKMKMNDTHQQPGKWHDVVLKPLLGEETFTHLMSYNIDHLSAQSVYETIVQAKNKYGWNAVSDLYQFHTSEADDELHDYPSDPHIKDMELAAASGSLTYRFNFEIAVGFLSVLMTIAVTSS</sequence>
<feature type="domain" description="Ig-like" evidence="3">
    <location>
        <begin position="2"/>
        <end position="84"/>
    </location>
</feature>
<dbReference type="AlphaFoldDB" id="A0A482X1Q7"/>
<dbReference type="PANTHER" id="PTHR45080">
    <property type="entry name" value="CONTACTIN 5"/>
    <property type="match status" value="1"/>
</dbReference>
<dbReference type="STRING" id="195883.A0A482X1Q7"/>
<dbReference type="GO" id="GO:0050808">
    <property type="term" value="P:synapse organization"/>
    <property type="evidence" value="ECO:0007669"/>
    <property type="project" value="TreeGrafter"/>
</dbReference>
<evidence type="ECO:0000256" key="1">
    <source>
        <dbReference type="ARBA" id="ARBA00022737"/>
    </source>
</evidence>
<dbReference type="GO" id="GO:0030424">
    <property type="term" value="C:axon"/>
    <property type="evidence" value="ECO:0007669"/>
    <property type="project" value="TreeGrafter"/>
</dbReference>
<dbReference type="InterPro" id="IPR003598">
    <property type="entry name" value="Ig_sub2"/>
</dbReference>
<dbReference type="InterPro" id="IPR050958">
    <property type="entry name" value="Cell_Adh-Cytoskel_Orgn"/>
</dbReference>
<dbReference type="InterPro" id="IPR036179">
    <property type="entry name" value="Ig-like_dom_sf"/>
</dbReference>
<proteinExistence type="predicted"/>
<dbReference type="EMBL" id="QKKF02019779">
    <property type="protein sequence ID" value="RZF39683.1"/>
    <property type="molecule type" value="Genomic_DNA"/>
</dbReference>
<keyword evidence="1" id="KW-0677">Repeat</keyword>
<dbReference type="Gene3D" id="2.60.40.10">
    <property type="entry name" value="Immunoglobulins"/>
    <property type="match status" value="3"/>
</dbReference>
<accession>A0A482X1Q7</accession>
<keyword evidence="2" id="KW-0393">Immunoglobulin domain</keyword>
<dbReference type="InterPro" id="IPR007110">
    <property type="entry name" value="Ig-like_dom"/>
</dbReference>
<dbReference type="InterPro" id="IPR013098">
    <property type="entry name" value="Ig_I-set"/>
</dbReference>
<dbReference type="PANTHER" id="PTHR45080:SF38">
    <property type="entry name" value="FI23916P1-RELATED"/>
    <property type="match status" value="1"/>
</dbReference>
<evidence type="ECO:0000313" key="6">
    <source>
        <dbReference type="Proteomes" id="UP000291343"/>
    </source>
</evidence>
<dbReference type="SUPFAM" id="SSF49265">
    <property type="entry name" value="Fibronectin type III"/>
    <property type="match status" value="1"/>
</dbReference>
<keyword evidence="6" id="KW-1185">Reference proteome</keyword>
<organism evidence="5 6">
    <name type="scientific">Laodelphax striatellus</name>
    <name type="common">Small brown planthopper</name>
    <name type="synonym">Delphax striatella</name>
    <dbReference type="NCBI Taxonomy" id="195883"/>
    <lineage>
        <taxon>Eukaryota</taxon>
        <taxon>Metazoa</taxon>
        <taxon>Ecdysozoa</taxon>
        <taxon>Arthropoda</taxon>
        <taxon>Hexapoda</taxon>
        <taxon>Insecta</taxon>
        <taxon>Pterygota</taxon>
        <taxon>Neoptera</taxon>
        <taxon>Paraneoptera</taxon>
        <taxon>Hemiptera</taxon>
        <taxon>Auchenorrhyncha</taxon>
        <taxon>Fulgoroidea</taxon>
        <taxon>Delphacidae</taxon>
        <taxon>Criomorphinae</taxon>
        <taxon>Laodelphax</taxon>
    </lineage>
</organism>
<evidence type="ECO:0000259" key="3">
    <source>
        <dbReference type="PROSITE" id="PS50835"/>
    </source>
</evidence>
<feature type="non-terminal residue" evidence="5">
    <location>
        <position position="1"/>
    </location>
</feature>
<dbReference type="GO" id="GO:0005886">
    <property type="term" value="C:plasma membrane"/>
    <property type="evidence" value="ECO:0007669"/>
    <property type="project" value="TreeGrafter"/>
</dbReference>
<dbReference type="OrthoDB" id="6159398at2759"/>
<dbReference type="PROSITE" id="PS50853">
    <property type="entry name" value="FN3"/>
    <property type="match status" value="1"/>
</dbReference>
<dbReference type="InParanoid" id="A0A482X1Q7"/>
<feature type="domain" description="Fibronectin type-III" evidence="4">
    <location>
        <begin position="185"/>
        <end position="292"/>
    </location>
</feature>
<evidence type="ECO:0000259" key="4">
    <source>
        <dbReference type="PROSITE" id="PS50853"/>
    </source>
</evidence>
<dbReference type="GO" id="GO:0008046">
    <property type="term" value="F:axon guidance receptor activity"/>
    <property type="evidence" value="ECO:0007669"/>
    <property type="project" value="TreeGrafter"/>
</dbReference>
<evidence type="ECO:0000256" key="2">
    <source>
        <dbReference type="ARBA" id="ARBA00023319"/>
    </source>
</evidence>
<evidence type="ECO:0000313" key="5">
    <source>
        <dbReference type="EMBL" id="RZF39683.1"/>
    </source>
</evidence>